<evidence type="ECO:0000313" key="3">
    <source>
        <dbReference type="Proteomes" id="UP001501747"/>
    </source>
</evidence>
<keyword evidence="1" id="KW-1133">Transmembrane helix</keyword>
<evidence type="ECO:0000313" key="2">
    <source>
        <dbReference type="EMBL" id="GAA4004149.1"/>
    </source>
</evidence>
<feature type="transmembrane region" description="Helical" evidence="1">
    <location>
        <begin position="105"/>
        <end position="125"/>
    </location>
</feature>
<sequence>MPFTLSHPAAVLPLLRGPFVPAGLVAGAVVPDLPYFLGALGVSSTSAQDWYGPLLPNATQTHSLWGLLIDLPFALGLVAVFWLLRAPITALLPAGMCLPEPRSRHVGWLLVSVLIGVASHLLWDALTVSPLLQNGSTAVGLVAVAWYLWRHRARLRSSKPVFRLRPALRWSVIAALVALPVLGFAVNAHQDYEAFSTVSTVDYERPITVDHGDGRTETSYPVTTAPAPWSTLIEGVATGAA</sequence>
<proteinExistence type="predicted"/>
<keyword evidence="1" id="KW-0812">Transmembrane</keyword>
<protein>
    <submittedName>
        <fullName evidence="2">DUF4184 family protein</fullName>
    </submittedName>
</protein>
<name>A0ABP7RYP3_9PSEU</name>
<feature type="transmembrane region" description="Helical" evidence="1">
    <location>
        <begin position="170"/>
        <end position="188"/>
    </location>
</feature>
<dbReference type="EMBL" id="BAABAL010000007">
    <property type="protein sequence ID" value="GAA4004149.1"/>
    <property type="molecule type" value="Genomic_DNA"/>
</dbReference>
<dbReference type="Pfam" id="PF13803">
    <property type="entry name" value="DUF4184"/>
    <property type="match status" value="1"/>
</dbReference>
<accession>A0ABP7RYP3</accession>
<evidence type="ECO:0000256" key="1">
    <source>
        <dbReference type="SAM" id="Phobius"/>
    </source>
</evidence>
<keyword evidence="1" id="KW-0472">Membrane</keyword>
<organism evidence="2 3">
    <name type="scientific">Allokutzneria multivorans</name>
    <dbReference type="NCBI Taxonomy" id="1142134"/>
    <lineage>
        <taxon>Bacteria</taxon>
        <taxon>Bacillati</taxon>
        <taxon>Actinomycetota</taxon>
        <taxon>Actinomycetes</taxon>
        <taxon>Pseudonocardiales</taxon>
        <taxon>Pseudonocardiaceae</taxon>
        <taxon>Allokutzneria</taxon>
    </lineage>
</organism>
<dbReference type="InterPro" id="IPR025238">
    <property type="entry name" value="DUF4184"/>
</dbReference>
<feature type="transmembrane region" description="Helical" evidence="1">
    <location>
        <begin position="131"/>
        <end position="149"/>
    </location>
</feature>
<keyword evidence="3" id="KW-1185">Reference proteome</keyword>
<dbReference type="Proteomes" id="UP001501747">
    <property type="component" value="Unassembled WGS sequence"/>
</dbReference>
<reference evidence="3" key="1">
    <citation type="journal article" date="2019" name="Int. J. Syst. Evol. Microbiol.">
        <title>The Global Catalogue of Microorganisms (GCM) 10K type strain sequencing project: providing services to taxonomists for standard genome sequencing and annotation.</title>
        <authorList>
            <consortium name="The Broad Institute Genomics Platform"/>
            <consortium name="The Broad Institute Genome Sequencing Center for Infectious Disease"/>
            <person name="Wu L."/>
            <person name="Ma J."/>
        </authorList>
    </citation>
    <scope>NUCLEOTIDE SEQUENCE [LARGE SCALE GENOMIC DNA]</scope>
    <source>
        <strain evidence="3">JCM 17342</strain>
    </source>
</reference>
<dbReference type="RefSeq" id="WP_344874327.1">
    <property type="nucleotide sequence ID" value="NZ_BAABAL010000007.1"/>
</dbReference>
<gene>
    <name evidence="2" type="ORF">GCM10022247_26420</name>
</gene>
<comment type="caution">
    <text evidence="2">The sequence shown here is derived from an EMBL/GenBank/DDBJ whole genome shotgun (WGS) entry which is preliminary data.</text>
</comment>
<feature type="transmembrane region" description="Helical" evidence="1">
    <location>
        <begin position="64"/>
        <end position="84"/>
    </location>
</feature>